<sequence>MLGQRFRHGQGLLVQPSGCQFTTQHGQADAARAHACAQAQAWQAGAVYGADRRQAVGQGAAHAGPALHPARLKLPGHGLAQSGQQRGQPHLVGGMVFFAHWGLLALALKGGADEPARQPLGRGHAADEAAVAVDRKRRQQLALGLVQVGPMAKTDLPAQGVQWHGKTGQRLQQSQAVKGTGHDQPRGLAQGLALRIGHGPCITAPLNALHLLAPAHLHTRGLQLRGHQSPGPNPARLRMPQRGRACGRPAAAICAGLAGVLCWSVELQAVCVCPPDCVPARRSGPNRCRCAAGPGRVAAWPEPPHA</sequence>
<keyword evidence="2" id="KW-1185">Reference proteome</keyword>
<name>A0AAD5KE60_9CRUS</name>
<dbReference type="Proteomes" id="UP000820818">
    <property type="component" value="Unassembled WGS sequence"/>
</dbReference>
<comment type="caution">
    <text evidence="1">The sequence shown here is derived from an EMBL/GenBank/DDBJ whole genome shotgun (WGS) entry which is preliminary data.</text>
</comment>
<protein>
    <submittedName>
        <fullName evidence="1">Uncharacterized protein</fullName>
    </submittedName>
</protein>
<organism evidence="1 2">
    <name type="scientific">Daphnia sinensis</name>
    <dbReference type="NCBI Taxonomy" id="1820382"/>
    <lineage>
        <taxon>Eukaryota</taxon>
        <taxon>Metazoa</taxon>
        <taxon>Ecdysozoa</taxon>
        <taxon>Arthropoda</taxon>
        <taxon>Crustacea</taxon>
        <taxon>Branchiopoda</taxon>
        <taxon>Diplostraca</taxon>
        <taxon>Cladocera</taxon>
        <taxon>Anomopoda</taxon>
        <taxon>Daphniidae</taxon>
        <taxon>Daphnia</taxon>
        <taxon>Daphnia similis group</taxon>
    </lineage>
</organism>
<reference evidence="1" key="1">
    <citation type="submission" date="2022-05" db="EMBL/GenBank/DDBJ databases">
        <title>A multi-omics perspective on studying reproductive biology in Daphnia sinensis.</title>
        <authorList>
            <person name="Jia J."/>
        </authorList>
    </citation>
    <scope>NUCLEOTIDE SEQUENCE</scope>
    <source>
        <strain evidence="1">WSL</strain>
    </source>
</reference>
<accession>A0AAD5KE60</accession>
<evidence type="ECO:0000313" key="1">
    <source>
        <dbReference type="EMBL" id="KAI9549829.1"/>
    </source>
</evidence>
<dbReference type="AlphaFoldDB" id="A0AAD5KE60"/>
<proteinExistence type="predicted"/>
<gene>
    <name evidence="1" type="ORF">GHT06_007539</name>
</gene>
<evidence type="ECO:0000313" key="2">
    <source>
        <dbReference type="Proteomes" id="UP000820818"/>
    </source>
</evidence>
<dbReference type="EMBL" id="WJBH02000260">
    <property type="protein sequence ID" value="KAI9549829.1"/>
    <property type="molecule type" value="Genomic_DNA"/>
</dbReference>